<dbReference type="SUPFAM" id="SSF50978">
    <property type="entry name" value="WD40 repeat-like"/>
    <property type="match status" value="1"/>
</dbReference>
<dbReference type="EMBL" id="JALJOR010000002">
    <property type="protein sequence ID" value="KAK9823626.1"/>
    <property type="molecule type" value="Genomic_DNA"/>
</dbReference>
<dbReference type="InterPro" id="IPR052208">
    <property type="entry name" value="DmX-like/RAVE_component"/>
</dbReference>
<sequence>MSAAAQNPAALQLLQRAVGPPTSAVQGFWVPALPQLQLYAYGASGGAVVVALHPPGQQQDPPPLVLNLRRSSGQPVDQDVTAASVSVHYGSCLCDQLCSVRHSAGLAAVEWTQAGDGVLCADEAAHVTMYSLVKPSAGRESTAARSTAAVLQAAWTGRSSTITQPQTLISAGADVNSPSASAVRHSKVVTVWWPAFAEQPTDAATNAAQTSRQSAAQAAMETSERLLLWAVTGLAGVVISGIPNSIASGRLAVMPKAILWGQHTGELVWPTAACRPGSPSCVSHLACGVFLENGAPELHFHESRVDVQHGTAHLRSFQMSTVEVARAQAAENAAGLVLQDAAASVQLPSQSGVPVAIATSACGSFMACACTGAADGDDTLFILTAHTAPALQPSYFLEAVVKLPDTPSALAWLPTGQLSGKQLAQAPVVDLKPLDLPARHALLSIEMAAAALESIPRPAQQAGQEGHASPAEVPGGALHKSSQASSLAKLPTAAGPRASVLSFSSLANLPALDNPSPAPAHARLGQLDTWSREDPAAAWQERRGLLPGADMRTVAWALVSETQEALLGACLQVIPVDAQEEEPNNPKVNFTFAGEAKLDLGFDNTGAGRRTAALSQSQGPRPITWDGLRKAGAGFWLTDPRVVRATADALAKAQFATAKDPHAAALMYLALGKRALLQGLFRSSQHKKLADFMSRNFEDAAHRAAACKNAYVLLGQHRPELAAAFFILGGAQKDAVGVCVHELSDPQLALFVCRLLEGGNGQLHRQLITAELLPEAEAASDHWAVCTLRWLAGEPLPALQHLLVLHVHGDRLLNMCCSNTDHYGELGHGRPVVAASAHHGLVETQIAAPAKQTLDEEASTASLPCPASPAASAASESVPGTGGNKGSAFSLLLSDMLEAVKASSITTSALASHPIRPLYLSGSSSGEVYLWHFGDKQATAGYTPLVGSATSPPASPASMFSAPAKTWNPHMPGVSLSHWGKPQAVRFSDCGERFAAVGEGGLVATWRLHAPRHADSTTGPLGRADWIHQALSKRGADVVYVGGSSSVLAVGGHCSKGGNIVLMDTLAPAAQATIARLSHHSAPVTALQMLPGGRLLVSADEAGAMAVKDLRMLGGSGSGSSADQRLVWEVKAGQYHLGGVTRLAVTFRPSGSVVVVSGSKDGFVHIWSAHHGHLRQSMEAGQLAAAAGSSSLRQLGKSFFADALKPRQSSAAAVTGLTACPEGLLVAVGDGPVLLYPLVA</sequence>
<dbReference type="GO" id="GO:0007035">
    <property type="term" value="P:vacuolar acidification"/>
    <property type="evidence" value="ECO:0007669"/>
    <property type="project" value="TreeGrafter"/>
</dbReference>
<proteinExistence type="predicted"/>
<evidence type="ECO:0000313" key="4">
    <source>
        <dbReference type="Proteomes" id="UP001489004"/>
    </source>
</evidence>
<dbReference type="SUPFAM" id="SSF69322">
    <property type="entry name" value="Tricorn protease domain 2"/>
    <property type="match status" value="1"/>
</dbReference>
<evidence type="ECO:0000256" key="1">
    <source>
        <dbReference type="SAM" id="MobiDB-lite"/>
    </source>
</evidence>
<dbReference type="Pfam" id="PF00400">
    <property type="entry name" value="WD40"/>
    <property type="match status" value="1"/>
</dbReference>
<dbReference type="PANTHER" id="PTHR13950:SF9">
    <property type="entry name" value="RABCONNECTIN-3A"/>
    <property type="match status" value="1"/>
</dbReference>
<feature type="region of interest" description="Disordered" evidence="1">
    <location>
        <begin position="456"/>
        <end position="489"/>
    </location>
</feature>
<name>A0AAW1QR67_9CHLO</name>
<organism evidence="3 4">
    <name type="scientific">[Myrmecia] bisecta</name>
    <dbReference type="NCBI Taxonomy" id="41462"/>
    <lineage>
        <taxon>Eukaryota</taxon>
        <taxon>Viridiplantae</taxon>
        <taxon>Chlorophyta</taxon>
        <taxon>core chlorophytes</taxon>
        <taxon>Trebouxiophyceae</taxon>
        <taxon>Trebouxiales</taxon>
        <taxon>Trebouxiaceae</taxon>
        <taxon>Myrmecia</taxon>
    </lineage>
</organism>
<dbReference type="GO" id="GO:0043291">
    <property type="term" value="C:RAVE complex"/>
    <property type="evidence" value="ECO:0007669"/>
    <property type="project" value="TreeGrafter"/>
</dbReference>
<dbReference type="InterPro" id="IPR036322">
    <property type="entry name" value="WD40_repeat_dom_sf"/>
</dbReference>
<dbReference type="PANTHER" id="PTHR13950">
    <property type="entry name" value="RABCONNECTIN-RELATED"/>
    <property type="match status" value="1"/>
</dbReference>
<evidence type="ECO:0000313" key="3">
    <source>
        <dbReference type="EMBL" id="KAK9823626.1"/>
    </source>
</evidence>
<accession>A0AAW1QR67</accession>
<dbReference type="Pfam" id="PF12234">
    <property type="entry name" value="Rav1p_C"/>
    <property type="match status" value="1"/>
</dbReference>
<dbReference type="Gene3D" id="2.130.10.10">
    <property type="entry name" value="YVTN repeat-like/Quinoprotein amine dehydrogenase"/>
    <property type="match status" value="1"/>
</dbReference>
<feature type="domain" description="RAVE complex protein Rav1 C-terminal" evidence="2">
    <location>
        <begin position="620"/>
        <end position="803"/>
    </location>
</feature>
<evidence type="ECO:0000259" key="2">
    <source>
        <dbReference type="Pfam" id="PF12234"/>
    </source>
</evidence>
<dbReference type="AlphaFoldDB" id="A0AAW1QR67"/>
<dbReference type="SMART" id="SM00320">
    <property type="entry name" value="WD40"/>
    <property type="match status" value="5"/>
</dbReference>
<dbReference type="InterPro" id="IPR001680">
    <property type="entry name" value="WD40_rpt"/>
</dbReference>
<comment type="caution">
    <text evidence="3">The sequence shown here is derived from an EMBL/GenBank/DDBJ whole genome shotgun (WGS) entry which is preliminary data.</text>
</comment>
<reference evidence="3 4" key="1">
    <citation type="journal article" date="2024" name="Nat. Commun.">
        <title>Phylogenomics reveals the evolutionary origins of lichenization in chlorophyte algae.</title>
        <authorList>
            <person name="Puginier C."/>
            <person name="Libourel C."/>
            <person name="Otte J."/>
            <person name="Skaloud P."/>
            <person name="Haon M."/>
            <person name="Grisel S."/>
            <person name="Petersen M."/>
            <person name="Berrin J.G."/>
            <person name="Delaux P.M."/>
            <person name="Dal Grande F."/>
            <person name="Keller J."/>
        </authorList>
    </citation>
    <scope>NUCLEOTIDE SEQUENCE [LARGE SCALE GENOMIC DNA]</scope>
    <source>
        <strain evidence="3 4">SAG 2043</strain>
    </source>
</reference>
<gene>
    <name evidence="3" type="ORF">WJX72_004327</name>
</gene>
<keyword evidence="4" id="KW-1185">Reference proteome</keyword>
<dbReference type="Proteomes" id="UP001489004">
    <property type="component" value="Unassembled WGS sequence"/>
</dbReference>
<dbReference type="InterPro" id="IPR022033">
    <property type="entry name" value="Rav1p_C"/>
</dbReference>
<feature type="compositionally biased region" description="Low complexity" evidence="1">
    <location>
        <begin position="859"/>
        <end position="879"/>
    </location>
</feature>
<protein>
    <recommendedName>
        <fullName evidence="2">RAVE complex protein Rav1 C-terminal domain-containing protein</fullName>
    </recommendedName>
</protein>
<dbReference type="InterPro" id="IPR015943">
    <property type="entry name" value="WD40/YVTN_repeat-like_dom_sf"/>
</dbReference>
<feature type="region of interest" description="Disordered" evidence="1">
    <location>
        <begin position="857"/>
        <end position="881"/>
    </location>
</feature>